<accession>A0AC61QJD2</accession>
<dbReference type="Proteomes" id="UP000294588">
    <property type="component" value="Unassembled WGS sequence"/>
</dbReference>
<evidence type="ECO:0000313" key="1">
    <source>
        <dbReference type="EMBL" id="TDF73166.1"/>
    </source>
</evidence>
<keyword evidence="2" id="KW-1185">Reference proteome</keyword>
<proteinExistence type="predicted"/>
<name>A0AC61QJD2_9BACT</name>
<evidence type="ECO:0000313" key="2">
    <source>
        <dbReference type="Proteomes" id="UP000294588"/>
    </source>
</evidence>
<keyword evidence="1" id="KW-0687">Ribonucleoprotein</keyword>
<reference evidence="1" key="1">
    <citation type="submission" date="2019-03" db="EMBL/GenBank/DDBJ databases">
        <title>Candidatus Syntrophosphaera thermopropionivorans: a novel player in syntrophic propionate oxidation during anaerobic digestion.</title>
        <authorList>
            <person name="Dyksma S."/>
        </authorList>
    </citation>
    <scope>NUCLEOTIDE SEQUENCE</scope>
    <source>
        <strain evidence="1">W5</strain>
    </source>
</reference>
<sequence>MKNYELMVIISPKLTEEEANKLNESILNMVKEQGNGEIIKTDPWGLRKLAYPINKMQEAYYFVNYFSMEPSAVKPIKNQLNINEHVLRHMFIVRDK</sequence>
<keyword evidence="1" id="KW-0689">Ribosomal protein</keyword>
<gene>
    <name evidence="1" type="primary">rpsF</name>
    <name evidence="1" type="ORF">E0946_03890</name>
</gene>
<protein>
    <submittedName>
        <fullName evidence="1">30S ribosomal protein S6</fullName>
    </submittedName>
</protein>
<dbReference type="EMBL" id="SMOG01000008">
    <property type="protein sequence ID" value="TDF73166.1"/>
    <property type="molecule type" value="Genomic_DNA"/>
</dbReference>
<organism evidence="1 2">
    <name type="scientific">Candidatus Syntrophosphaera thermopropionivorans</name>
    <dbReference type="NCBI Taxonomy" id="2593015"/>
    <lineage>
        <taxon>Bacteria</taxon>
        <taxon>Pseudomonadati</taxon>
        <taxon>Candidatus Cloacimonadota</taxon>
        <taxon>Candidatus Cloacimonadia</taxon>
        <taxon>Candidatus Cloacimonadales</taxon>
        <taxon>Candidatus Cloacimonadaceae</taxon>
        <taxon>Candidatus Syntrophosphaera</taxon>
    </lineage>
</organism>
<comment type="caution">
    <text evidence="1">The sequence shown here is derived from an EMBL/GenBank/DDBJ whole genome shotgun (WGS) entry which is preliminary data.</text>
</comment>